<organism evidence="2 3">
    <name type="scientific">Leptospira brenneri</name>
    <dbReference type="NCBI Taxonomy" id="2023182"/>
    <lineage>
        <taxon>Bacteria</taxon>
        <taxon>Pseudomonadati</taxon>
        <taxon>Spirochaetota</taxon>
        <taxon>Spirochaetia</taxon>
        <taxon>Leptospirales</taxon>
        <taxon>Leptospiraceae</taxon>
        <taxon>Leptospira</taxon>
    </lineage>
</organism>
<feature type="transmembrane region" description="Helical" evidence="1">
    <location>
        <begin position="251"/>
        <end position="271"/>
    </location>
</feature>
<keyword evidence="1" id="KW-0812">Transmembrane</keyword>
<feature type="transmembrane region" description="Helical" evidence="1">
    <location>
        <begin position="143"/>
        <end position="164"/>
    </location>
</feature>
<evidence type="ECO:0000313" key="3">
    <source>
        <dbReference type="Proteomes" id="UP000297891"/>
    </source>
</evidence>
<feature type="transmembrane region" description="Helical" evidence="1">
    <location>
        <begin position="18"/>
        <end position="37"/>
    </location>
</feature>
<proteinExistence type="predicted"/>
<dbReference type="OrthoDB" id="9770040at2"/>
<dbReference type="InterPro" id="IPR010266">
    <property type="entry name" value="NnrS"/>
</dbReference>
<feature type="transmembrane region" description="Helical" evidence="1">
    <location>
        <begin position="57"/>
        <end position="76"/>
    </location>
</feature>
<protein>
    <submittedName>
        <fullName evidence="2">NnrS family protein</fullName>
    </submittedName>
</protein>
<feature type="transmembrane region" description="Helical" evidence="1">
    <location>
        <begin position="343"/>
        <end position="362"/>
    </location>
</feature>
<dbReference type="EMBL" id="RQFP01000001">
    <property type="protein sequence ID" value="TGK95684.1"/>
    <property type="molecule type" value="Genomic_DNA"/>
</dbReference>
<feature type="transmembrane region" description="Helical" evidence="1">
    <location>
        <begin position="283"/>
        <end position="303"/>
    </location>
</feature>
<feature type="transmembrane region" description="Helical" evidence="1">
    <location>
        <begin position="111"/>
        <end position="131"/>
    </location>
</feature>
<feature type="transmembrane region" description="Helical" evidence="1">
    <location>
        <begin position="170"/>
        <end position="192"/>
    </location>
</feature>
<dbReference type="AlphaFoldDB" id="A0A2M9Y6Y9"/>
<comment type="caution">
    <text evidence="2">The sequence shown here is derived from an EMBL/GenBank/DDBJ whole genome shotgun (WGS) entry which is preliminary data.</text>
</comment>
<feature type="transmembrane region" description="Helical" evidence="1">
    <location>
        <begin position="374"/>
        <end position="392"/>
    </location>
</feature>
<gene>
    <name evidence="2" type="ORF">EHQ30_03340</name>
</gene>
<sequence length="408" mass="46800">MKFSFFHLSFWNTAFRPFFWFGSVYSIFLIGFWLLVLTNLISNPIQINSIHWHSYEMVFGFSKAIVLGFLFTAVQNWTNSIILKGKNLFFLLLFWSLGRFSMYPLGFLAYLSFGLDISSDLMVIVLLYPKLMVPTQKHNKPIVFHYGIFTIFHLLAGLSARSVFEPEQTLFFIHLSIFVILFLILIIGGRVVPFFSGVVIPGYSFKRFPKLELVILYLPFLFYTVKLLDSLTTSNSSFNINIIDFHLTDLLVMISSLISFSLFFTNAIRFISWKPWKSYKKPILWILYIGYFWVCLGFLFYSLVALGSFPISSAIHSLTVGGIGVFIYGMITRVSLGHTGRNIIASPLTVSAYIILNFAVIARVFLPLLGKYNLAYHLSGFGWILAFSIFIFQYTKILFSPRPDGKPS</sequence>
<accession>A0A2M9Y6Y9</accession>
<evidence type="ECO:0000313" key="2">
    <source>
        <dbReference type="EMBL" id="TGK95684.1"/>
    </source>
</evidence>
<dbReference type="RefSeq" id="WP_100789353.1">
    <property type="nucleotide sequence ID" value="NZ_NPDQ01000001.1"/>
</dbReference>
<reference evidence="2" key="1">
    <citation type="journal article" date="2019" name="PLoS Negl. Trop. Dis.">
        <title>Revisiting the worldwide diversity of Leptospira species in the environment.</title>
        <authorList>
            <person name="Vincent A.T."/>
            <person name="Schiettekatte O."/>
            <person name="Bourhy P."/>
            <person name="Veyrier F.J."/>
            <person name="Picardeau M."/>
        </authorList>
    </citation>
    <scope>NUCLEOTIDE SEQUENCE [LARGE SCALE GENOMIC DNA]</scope>
    <source>
        <strain evidence="2">201800277</strain>
    </source>
</reference>
<dbReference type="Proteomes" id="UP000297891">
    <property type="component" value="Unassembled WGS sequence"/>
</dbReference>
<keyword evidence="3" id="KW-1185">Reference proteome</keyword>
<keyword evidence="1" id="KW-1133">Transmembrane helix</keyword>
<evidence type="ECO:0000256" key="1">
    <source>
        <dbReference type="SAM" id="Phobius"/>
    </source>
</evidence>
<feature type="transmembrane region" description="Helical" evidence="1">
    <location>
        <begin position="309"/>
        <end position="331"/>
    </location>
</feature>
<dbReference type="Pfam" id="PF05940">
    <property type="entry name" value="NnrS"/>
    <property type="match status" value="1"/>
</dbReference>
<feature type="transmembrane region" description="Helical" evidence="1">
    <location>
        <begin position="213"/>
        <end position="231"/>
    </location>
</feature>
<keyword evidence="1" id="KW-0472">Membrane</keyword>
<name>A0A2M9Y6Y9_9LEPT</name>